<dbReference type="EMBL" id="CATQJA010002710">
    <property type="protein sequence ID" value="CAJ0587608.1"/>
    <property type="molecule type" value="Genomic_DNA"/>
</dbReference>
<feature type="domain" description="EGF-like" evidence="3">
    <location>
        <begin position="121"/>
        <end position="157"/>
    </location>
</feature>
<feature type="signal peptide" evidence="2">
    <location>
        <begin position="1"/>
        <end position="16"/>
    </location>
</feature>
<dbReference type="PROSITE" id="PS50026">
    <property type="entry name" value="EGF_3"/>
    <property type="match status" value="1"/>
</dbReference>
<name>A0AA36DJ97_9BILA</name>
<accession>A0AA36DJ97</accession>
<evidence type="ECO:0000313" key="4">
    <source>
        <dbReference type="EMBL" id="CAJ0587608.1"/>
    </source>
</evidence>
<evidence type="ECO:0000256" key="1">
    <source>
        <dbReference type="PROSITE-ProRule" id="PRU00076"/>
    </source>
</evidence>
<feature type="disulfide bond" evidence="1">
    <location>
        <begin position="147"/>
        <end position="156"/>
    </location>
</feature>
<dbReference type="Gene3D" id="2.10.25.10">
    <property type="entry name" value="Laminin"/>
    <property type="match status" value="1"/>
</dbReference>
<dbReference type="PROSITE" id="PS01186">
    <property type="entry name" value="EGF_2"/>
    <property type="match status" value="1"/>
</dbReference>
<keyword evidence="1" id="KW-1015">Disulfide bond</keyword>
<dbReference type="SUPFAM" id="SSF57196">
    <property type="entry name" value="EGF/Laminin"/>
    <property type="match status" value="1"/>
</dbReference>
<dbReference type="InterPro" id="IPR000742">
    <property type="entry name" value="EGF"/>
</dbReference>
<evidence type="ECO:0000313" key="5">
    <source>
        <dbReference type="Proteomes" id="UP001177023"/>
    </source>
</evidence>
<organism evidence="4 5">
    <name type="scientific">Mesorhabditis spiculigera</name>
    <dbReference type="NCBI Taxonomy" id="96644"/>
    <lineage>
        <taxon>Eukaryota</taxon>
        <taxon>Metazoa</taxon>
        <taxon>Ecdysozoa</taxon>
        <taxon>Nematoda</taxon>
        <taxon>Chromadorea</taxon>
        <taxon>Rhabditida</taxon>
        <taxon>Rhabditina</taxon>
        <taxon>Rhabditomorpha</taxon>
        <taxon>Rhabditoidea</taxon>
        <taxon>Rhabditidae</taxon>
        <taxon>Mesorhabditinae</taxon>
        <taxon>Mesorhabditis</taxon>
    </lineage>
</organism>
<evidence type="ECO:0000259" key="3">
    <source>
        <dbReference type="PROSITE" id="PS50026"/>
    </source>
</evidence>
<dbReference type="PROSITE" id="PS00022">
    <property type="entry name" value="EGF_1"/>
    <property type="match status" value="2"/>
</dbReference>
<evidence type="ECO:0000256" key="2">
    <source>
        <dbReference type="SAM" id="SignalP"/>
    </source>
</evidence>
<comment type="caution">
    <text evidence="1">Lacks conserved residue(s) required for the propagation of feature annotation.</text>
</comment>
<keyword evidence="1" id="KW-0245">EGF-like domain</keyword>
<feature type="chain" id="PRO_5041240985" description="EGF-like domain-containing protein" evidence="2">
    <location>
        <begin position="17"/>
        <end position="257"/>
    </location>
</feature>
<reference evidence="4" key="1">
    <citation type="submission" date="2023-06" db="EMBL/GenBank/DDBJ databases">
        <authorList>
            <person name="Delattre M."/>
        </authorList>
    </citation>
    <scope>NUCLEOTIDE SEQUENCE</scope>
    <source>
        <strain evidence="4">AF72</strain>
    </source>
</reference>
<comment type="caution">
    <text evidence="4">The sequence shown here is derived from an EMBL/GenBank/DDBJ whole genome shotgun (WGS) entry which is preliminary data.</text>
</comment>
<proteinExistence type="predicted"/>
<sequence length="257" mass="28549">MRLLISLFLVSATVLAERPKEKDQAGQRLISIPDIGEGCDRSAQHGFGIVDGYVEHCEKWTEAQNNATLKAEYEAYKCSHLRLKARVTDGVCSCQSNWYGAFCHLSALCDKGTNKTSRAWFNGKCTPNACYNDGTIAVGKNMVECICPVPWDGRHCERLACWRKTDPENERRYRNDKGACVCGVNYKGDNCDQITSCEHGGNFTGSSCDCPLEWYGEICERKKVCTTDKTTGEKVCKGSTVTQIGLLALFVALIARW</sequence>
<gene>
    <name evidence="4" type="ORF">MSPICULIGERA_LOCUS25566</name>
</gene>
<protein>
    <recommendedName>
        <fullName evidence="3">EGF-like domain-containing protein</fullName>
    </recommendedName>
</protein>
<keyword evidence="2" id="KW-0732">Signal</keyword>
<dbReference type="AlphaFoldDB" id="A0AA36DJ97"/>
<keyword evidence="5" id="KW-1185">Reference proteome</keyword>
<feature type="non-terminal residue" evidence="4">
    <location>
        <position position="257"/>
    </location>
</feature>
<dbReference type="Proteomes" id="UP001177023">
    <property type="component" value="Unassembled WGS sequence"/>
</dbReference>